<name>A0A921MPX2_9BACT</name>
<keyword evidence="1" id="KW-0732">Signal</keyword>
<dbReference type="EMBL" id="DYUD01000010">
    <property type="protein sequence ID" value="HJG88334.1"/>
    <property type="molecule type" value="Genomic_DNA"/>
</dbReference>
<dbReference type="Gene3D" id="2.60.120.1360">
    <property type="match status" value="1"/>
</dbReference>
<evidence type="ECO:0000256" key="1">
    <source>
        <dbReference type="SAM" id="SignalP"/>
    </source>
</evidence>
<dbReference type="GO" id="GO:0016788">
    <property type="term" value="F:hydrolase activity, acting on ester bonds"/>
    <property type="evidence" value="ECO:0007669"/>
    <property type="project" value="UniProtKB-ARBA"/>
</dbReference>
<dbReference type="Pfam" id="PF13472">
    <property type="entry name" value="Lipase_GDSL_2"/>
    <property type="match status" value="1"/>
</dbReference>
<dbReference type="RefSeq" id="WP_273305396.1">
    <property type="nucleotide sequence ID" value="NZ_DYUD01000010.1"/>
</dbReference>
<evidence type="ECO:0000313" key="3">
    <source>
        <dbReference type="EMBL" id="HJG88334.1"/>
    </source>
</evidence>
<dbReference type="AlphaFoldDB" id="A0A921MPX2"/>
<reference evidence="3" key="1">
    <citation type="journal article" date="2021" name="PeerJ">
        <title>Extensive microbial diversity within the chicken gut microbiome revealed by metagenomics and culture.</title>
        <authorList>
            <person name="Gilroy R."/>
            <person name="Ravi A."/>
            <person name="Getino M."/>
            <person name="Pursley I."/>
            <person name="Horton D.L."/>
            <person name="Alikhan N.F."/>
            <person name="Baker D."/>
            <person name="Gharbi K."/>
            <person name="Hall N."/>
            <person name="Watson M."/>
            <person name="Adriaenssens E.M."/>
            <person name="Foster-Nyarko E."/>
            <person name="Jarju S."/>
            <person name="Secka A."/>
            <person name="Antonio M."/>
            <person name="Oren A."/>
            <person name="Chaudhuri R.R."/>
            <person name="La Ragione R."/>
            <person name="Hildebrand F."/>
            <person name="Pallen M.J."/>
        </authorList>
    </citation>
    <scope>NUCLEOTIDE SEQUENCE</scope>
    <source>
        <strain evidence="3">CHK121-7720</strain>
    </source>
</reference>
<feature type="signal peptide" evidence="1">
    <location>
        <begin position="1"/>
        <end position="23"/>
    </location>
</feature>
<evidence type="ECO:0000259" key="2">
    <source>
        <dbReference type="Pfam" id="PF13472"/>
    </source>
</evidence>
<gene>
    <name evidence="3" type="ORF">K8U91_02490</name>
</gene>
<organism evidence="3 4">
    <name type="scientific">Barnesiella viscericola</name>
    <dbReference type="NCBI Taxonomy" id="397865"/>
    <lineage>
        <taxon>Bacteria</taxon>
        <taxon>Pseudomonadati</taxon>
        <taxon>Bacteroidota</taxon>
        <taxon>Bacteroidia</taxon>
        <taxon>Bacteroidales</taxon>
        <taxon>Barnesiellaceae</taxon>
        <taxon>Barnesiella</taxon>
    </lineage>
</organism>
<dbReference type="Proteomes" id="UP000757103">
    <property type="component" value="Unassembled WGS sequence"/>
</dbReference>
<feature type="chain" id="PRO_5037111675" evidence="1">
    <location>
        <begin position="24"/>
        <end position="423"/>
    </location>
</feature>
<comment type="caution">
    <text evidence="3">The sequence shown here is derived from an EMBL/GenBank/DDBJ whole genome shotgun (WGS) entry which is preliminary data.</text>
</comment>
<sequence>MKLRGFIVLFLCGVACVPGLLHAQLTGDTVSVPAFLNKEKNVIEFNGADWSPLFAEMDSLQSSTDSVPRIVSMVHIGDSHVQAGFLTEAVRLPLQRRFGDAGRGLVVPLKLAKTNEPHDYSVVADGAWNFARCVGRKYNAYTPGIGGIAIVPRSNRIDLTFSTLSKTDDCEGFRKVRLFHEPTDSFPAIISEPYRVTGEARNAFLTCYSWNDPVCSIHFSGQIAPGEERLAIYGASLETGESGILYHTIGNNGAFYSTYAAIPRFAEQVAALTPRLIIVSLGTNESFSTALTRDELYKQIDAVVAPLRASCPQAVVLLTTPAECARRRTRWVKRRRRVYYSPNSRVDLVRETIKAYAADHRLACWDWYEVAGGKGSSTAWRKAGLMAYDRTHCTETGYRIQGEMLYRALMNMYQDYVDNGVAQ</sequence>
<feature type="domain" description="SGNH hydrolase-type esterase" evidence="2">
    <location>
        <begin position="249"/>
        <end position="400"/>
    </location>
</feature>
<dbReference type="InterPro" id="IPR036514">
    <property type="entry name" value="SGNH_hydro_sf"/>
</dbReference>
<reference evidence="3" key="2">
    <citation type="submission" date="2021-09" db="EMBL/GenBank/DDBJ databases">
        <authorList>
            <person name="Gilroy R."/>
        </authorList>
    </citation>
    <scope>NUCLEOTIDE SEQUENCE</scope>
    <source>
        <strain evidence="3">CHK121-7720</strain>
    </source>
</reference>
<evidence type="ECO:0000313" key="4">
    <source>
        <dbReference type="Proteomes" id="UP000757103"/>
    </source>
</evidence>
<proteinExistence type="predicted"/>
<accession>A0A921MPX2</accession>
<dbReference type="Gene3D" id="3.40.50.1110">
    <property type="entry name" value="SGNH hydrolase"/>
    <property type="match status" value="1"/>
</dbReference>
<dbReference type="SUPFAM" id="SSF52266">
    <property type="entry name" value="SGNH hydrolase"/>
    <property type="match status" value="1"/>
</dbReference>
<dbReference type="InterPro" id="IPR013830">
    <property type="entry name" value="SGNH_hydro"/>
</dbReference>
<protein>
    <submittedName>
        <fullName evidence="3">GDSL-type esterase/lipase family protein</fullName>
    </submittedName>
</protein>